<name>A0A0F9C101_9ZZZZ</name>
<protein>
    <submittedName>
        <fullName evidence="1">Uncharacterized protein</fullName>
    </submittedName>
</protein>
<reference evidence="1" key="1">
    <citation type="journal article" date="2015" name="Nature">
        <title>Complex archaea that bridge the gap between prokaryotes and eukaryotes.</title>
        <authorList>
            <person name="Spang A."/>
            <person name="Saw J.H."/>
            <person name="Jorgensen S.L."/>
            <person name="Zaremba-Niedzwiedzka K."/>
            <person name="Martijn J."/>
            <person name="Lind A.E."/>
            <person name="van Eijk R."/>
            <person name="Schleper C."/>
            <person name="Guy L."/>
            <person name="Ettema T.J."/>
        </authorList>
    </citation>
    <scope>NUCLEOTIDE SEQUENCE</scope>
</reference>
<gene>
    <name evidence="1" type="ORF">LCGC14_2380830</name>
</gene>
<proteinExistence type="predicted"/>
<accession>A0A0F9C101</accession>
<organism evidence="1">
    <name type="scientific">marine sediment metagenome</name>
    <dbReference type="NCBI Taxonomy" id="412755"/>
    <lineage>
        <taxon>unclassified sequences</taxon>
        <taxon>metagenomes</taxon>
        <taxon>ecological metagenomes</taxon>
    </lineage>
</organism>
<dbReference type="AlphaFoldDB" id="A0A0F9C101"/>
<evidence type="ECO:0000313" key="1">
    <source>
        <dbReference type="EMBL" id="KKL27870.1"/>
    </source>
</evidence>
<comment type="caution">
    <text evidence="1">The sequence shown here is derived from an EMBL/GenBank/DDBJ whole genome shotgun (WGS) entry which is preliminary data.</text>
</comment>
<dbReference type="EMBL" id="LAZR01035305">
    <property type="protein sequence ID" value="KKL27870.1"/>
    <property type="molecule type" value="Genomic_DNA"/>
</dbReference>
<sequence>MALFLIEVGEGHLVRKEDQSIDVSNFAHSHNLEEDAVIRKFKDIDTLKEFDRGELIRKITAIMG</sequence>